<dbReference type="Gene3D" id="2.60.120.970">
    <property type="match status" value="1"/>
</dbReference>
<evidence type="ECO:0000256" key="9">
    <source>
        <dbReference type="RuleBase" id="RU000354"/>
    </source>
</evidence>
<dbReference type="GO" id="GO:0005615">
    <property type="term" value="C:extracellular space"/>
    <property type="evidence" value="ECO:0007669"/>
    <property type="project" value="UniProtKB-KW"/>
</dbReference>
<dbReference type="SMART" id="SM00204">
    <property type="entry name" value="TGFB"/>
    <property type="match status" value="1"/>
</dbReference>
<dbReference type="RefSeq" id="XP_019628583.1">
    <property type="nucleotide sequence ID" value="XM_019773024.1"/>
</dbReference>
<dbReference type="Gene3D" id="2.10.90.10">
    <property type="entry name" value="Cystine-knot cytokines"/>
    <property type="match status" value="1"/>
</dbReference>
<evidence type="ECO:0000256" key="5">
    <source>
        <dbReference type="ARBA" id="ARBA00022729"/>
    </source>
</evidence>
<dbReference type="InterPro" id="IPR001839">
    <property type="entry name" value="TGF-b_C"/>
</dbReference>
<dbReference type="Pfam" id="PF00019">
    <property type="entry name" value="TGF_beta"/>
    <property type="match status" value="1"/>
</dbReference>
<evidence type="ECO:0000256" key="7">
    <source>
        <dbReference type="ARBA" id="ARBA00023157"/>
    </source>
</evidence>
<protein>
    <submittedName>
        <fullName evidence="12">Bone morphogenetic protein 7-like</fullName>
    </submittedName>
</protein>
<keyword evidence="3" id="KW-0202">Cytokine</keyword>
<organism evidence="11 12">
    <name type="scientific">Branchiostoma belcheri</name>
    <name type="common">Amphioxus</name>
    <dbReference type="NCBI Taxonomy" id="7741"/>
    <lineage>
        <taxon>Eukaryota</taxon>
        <taxon>Metazoa</taxon>
        <taxon>Chordata</taxon>
        <taxon>Cephalochordata</taxon>
        <taxon>Leptocardii</taxon>
        <taxon>Amphioxiformes</taxon>
        <taxon>Branchiostomatidae</taxon>
        <taxon>Branchiostoma</taxon>
    </lineage>
</organism>
<dbReference type="PROSITE" id="PS51362">
    <property type="entry name" value="TGF_BETA_2"/>
    <property type="match status" value="1"/>
</dbReference>
<dbReference type="GO" id="GO:0032502">
    <property type="term" value="P:developmental process"/>
    <property type="evidence" value="ECO:0007669"/>
    <property type="project" value="UniProtKB-ARBA"/>
</dbReference>
<dbReference type="InterPro" id="IPR015615">
    <property type="entry name" value="TGF-beta-rel"/>
</dbReference>
<comment type="subcellular location">
    <subcellularLocation>
        <location evidence="1">Secreted</location>
    </subcellularLocation>
</comment>
<dbReference type="InterPro" id="IPR029034">
    <property type="entry name" value="Cystine-knot_cytokine"/>
</dbReference>
<name>A0A6P4YW57_BRABE</name>
<accession>A0A6P4YW57</accession>
<evidence type="ECO:0000313" key="12">
    <source>
        <dbReference type="RefSeq" id="XP_019628583.1"/>
    </source>
</evidence>
<evidence type="ECO:0000256" key="6">
    <source>
        <dbReference type="ARBA" id="ARBA00023030"/>
    </source>
</evidence>
<gene>
    <name evidence="12" type="primary">LOC109473118</name>
</gene>
<dbReference type="PANTHER" id="PTHR11848:SF310">
    <property type="entry name" value="PROTEIN 60A-RELATED"/>
    <property type="match status" value="1"/>
</dbReference>
<evidence type="ECO:0000256" key="8">
    <source>
        <dbReference type="ARBA" id="ARBA00023180"/>
    </source>
</evidence>
<dbReference type="FunFam" id="2.10.90.10:FF:000003">
    <property type="entry name" value="Bone morphogenetic protein 5"/>
    <property type="match status" value="1"/>
</dbReference>
<sequence length="440" mass="49733">MAAVASSCFNSRTRNPTRTLSGLITLTTLLLSYQVPITLQGSAMGTGYYSDNMVGFTPLLPRSERRQMQREILSLLGLQQRPRPPSAGKQNSAPKFMLDLYKEVSKGENETGIIFHPDLQDYNLQEPFYNYIRDKQALQDADMVMSFVNHVENDGSTGHHRRHARMFRFDMTKVTEDDVMATSAEFRMYKEKNGGGYSNMSYTVTVYRVMGDGKSRDQELQYLDTLFTISSQEGWLVFDVTAALGEPPYTELVLHVSMETLDGHSVNLHRGGVIGRRGPEEKRPFVVGFFKSSGQRARVRRTRSVSGRRGNKNRQTQYSSFHGAMDVGGEFNYRGPHVCQRRSLYVSFRDLGWQDWIIAPDGYAAYYCSGECSFPLNALMNATNHAIVQTLVHLMNPQHVPKPCCAPIKLSAISVLYFDESSNVILKKYRNMVVKSCGCH</sequence>
<keyword evidence="8" id="KW-0325">Glycoprotein</keyword>
<evidence type="ECO:0000313" key="11">
    <source>
        <dbReference type="Proteomes" id="UP000515135"/>
    </source>
</evidence>
<feature type="domain" description="TGF-beta family profile" evidence="10">
    <location>
        <begin position="309"/>
        <end position="440"/>
    </location>
</feature>
<keyword evidence="11" id="KW-1185">Reference proteome</keyword>
<dbReference type="SUPFAM" id="SSF57501">
    <property type="entry name" value="Cystine-knot cytokines"/>
    <property type="match status" value="1"/>
</dbReference>
<comment type="similarity">
    <text evidence="2 9">Belongs to the TGF-beta family.</text>
</comment>
<dbReference type="InterPro" id="IPR017948">
    <property type="entry name" value="TGFb_CS"/>
</dbReference>
<evidence type="ECO:0000256" key="3">
    <source>
        <dbReference type="ARBA" id="ARBA00022514"/>
    </source>
</evidence>
<reference evidence="12" key="1">
    <citation type="submission" date="2025-08" db="UniProtKB">
        <authorList>
            <consortium name="RefSeq"/>
        </authorList>
    </citation>
    <scope>IDENTIFICATION</scope>
    <source>
        <tissue evidence="12">Gonad</tissue>
    </source>
</reference>
<dbReference type="InterPro" id="IPR001111">
    <property type="entry name" value="TGF-b_propeptide"/>
</dbReference>
<dbReference type="GO" id="GO:0008083">
    <property type="term" value="F:growth factor activity"/>
    <property type="evidence" value="ECO:0007669"/>
    <property type="project" value="UniProtKB-KW"/>
</dbReference>
<dbReference type="Proteomes" id="UP000515135">
    <property type="component" value="Unplaced"/>
</dbReference>
<dbReference type="CDD" id="cd13761">
    <property type="entry name" value="TGF_beta_BMP5_like"/>
    <property type="match status" value="1"/>
</dbReference>
<dbReference type="AlphaFoldDB" id="A0A6P4YW57"/>
<dbReference type="PANTHER" id="PTHR11848">
    <property type="entry name" value="TGF-BETA FAMILY"/>
    <property type="match status" value="1"/>
</dbReference>
<proteinExistence type="inferred from homology"/>
<dbReference type="KEGG" id="bbel:109473118"/>
<keyword evidence="6 9" id="KW-0339">Growth factor</keyword>
<dbReference type="PRINTS" id="PR00669">
    <property type="entry name" value="INHIBINA"/>
</dbReference>
<dbReference type="OrthoDB" id="5987191at2759"/>
<evidence type="ECO:0000259" key="10">
    <source>
        <dbReference type="PROSITE" id="PS51362"/>
    </source>
</evidence>
<dbReference type="Pfam" id="PF00688">
    <property type="entry name" value="TGFb_propeptide"/>
    <property type="match status" value="1"/>
</dbReference>
<dbReference type="GO" id="GO:0005125">
    <property type="term" value="F:cytokine activity"/>
    <property type="evidence" value="ECO:0007669"/>
    <property type="project" value="UniProtKB-KW"/>
</dbReference>
<evidence type="ECO:0000256" key="2">
    <source>
        <dbReference type="ARBA" id="ARBA00006656"/>
    </source>
</evidence>
<dbReference type="GeneID" id="109473118"/>
<dbReference type="PROSITE" id="PS00250">
    <property type="entry name" value="TGF_BETA_1"/>
    <property type="match status" value="1"/>
</dbReference>
<keyword evidence="7" id="KW-1015">Disulfide bond</keyword>
<keyword evidence="4" id="KW-0964">Secreted</keyword>
<keyword evidence="5" id="KW-0732">Signal</keyword>
<evidence type="ECO:0000256" key="4">
    <source>
        <dbReference type="ARBA" id="ARBA00022525"/>
    </source>
</evidence>
<evidence type="ECO:0000256" key="1">
    <source>
        <dbReference type="ARBA" id="ARBA00004613"/>
    </source>
</evidence>